<feature type="transmembrane region" description="Helical" evidence="8">
    <location>
        <begin position="269"/>
        <end position="288"/>
    </location>
</feature>
<keyword evidence="4" id="KW-1003">Cell membrane</keyword>
<feature type="transmembrane region" description="Helical" evidence="8">
    <location>
        <begin position="34"/>
        <end position="51"/>
    </location>
</feature>
<feature type="transmembrane region" description="Helical" evidence="8">
    <location>
        <begin position="178"/>
        <end position="202"/>
    </location>
</feature>
<evidence type="ECO:0000256" key="3">
    <source>
        <dbReference type="ARBA" id="ARBA00022448"/>
    </source>
</evidence>
<feature type="transmembrane region" description="Helical" evidence="8">
    <location>
        <begin position="5"/>
        <end position="22"/>
    </location>
</feature>
<dbReference type="SUPFAM" id="SSF103481">
    <property type="entry name" value="Multidrug resistance efflux transporter EmrE"/>
    <property type="match status" value="1"/>
</dbReference>
<feature type="transmembrane region" description="Helical" evidence="8">
    <location>
        <begin position="236"/>
        <end position="257"/>
    </location>
</feature>
<protein>
    <submittedName>
        <fullName evidence="9">Protein RarD</fullName>
    </submittedName>
</protein>
<feature type="transmembrane region" description="Helical" evidence="8">
    <location>
        <begin position="208"/>
        <end position="229"/>
    </location>
</feature>
<keyword evidence="5 8" id="KW-0812">Transmembrane</keyword>
<organism evidence="9 10">
    <name type="scientific">Oceanimonas doudoroffii</name>
    <dbReference type="NCBI Taxonomy" id="84158"/>
    <lineage>
        <taxon>Bacteria</taxon>
        <taxon>Pseudomonadati</taxon>
        <taxon>Pseudomonadota</taxon>
        <taxon>Gammaproteobacteria</taxon>
        <taxon>Aeromonadales</taxon>
        <taxon>Aeromonadaceae</taxon>
        <taxon>Oceanimonas</taxon>
    </lineage>
</organism>
<feature type="transmembrane region" description="Helical" evidence="8">
    <location>
        <begin position="98"/>
        <end position="120"/>
    </location>
</feature>
<evidence type="ECO:0000256" key="6">
    <source>
        <dbReference type="ARBA" id="ARBA00022989"/>
    </source>
</evidence>
<feature type="transmembrane region" description="Helical" evidence="8">
    <location>
        <begin position="71"/>
        <end position="92"/>
    </location>
</feature>
<keyword evidence="10" id="KW-1185">Reference proteome</keyword>
<dbReference type="InterPro" id="IPR037185">
    <property type="entry name" value="EmrE-like"/>
</dbReference>
<accession>A0A233RFY4</accession>
<name>A0A233RFY4_9GAMM</name>
<feature type="transmembrane region" description="Helical" evidence="8">
    <location>
        <begin position="127"/>
        <end position="144"/>
    </location>
</feature>
<dbReference type="EMBL" id="NBIM01000001">
    <property type="protein sequence ID" value="OXY82303.1"/>
    <property type="molecule type" value="Genomic_DNA"/>
</dbReference>
<feature type="transmembrane region" description="Helical" evidence="8">
    <location>
        <begin position="150"/>
        <end position="166"/>
    </location>
</feature>
<dbReference type="OrthoDB" id="3250831at2"/>
<proteinExistence type="inferred from homology"/>
<evidence type="ECO:0000313" key="9">
    <source>
        <dbReference type="EMBL" id="OXY82303.1"/>
    </source>
</evidence>
<evidence type="ECO:0000313" key="10">
    <source>
        <dbReference type="Proteomes" id="UP000242757"/>
    </source>
</evidence>
<evidence type="ECO:0000256" key="4">
    <source>
        <dbReference type="ARBA" id="ARBA00022475"/>
    </source>
</evidence>
<sequence length="310" mass="34466">MARGVALSVFSSVLFALLYYYASLMTPMNGEVVFGWRMLLTMPCLGLFLLYSGDWRLVTFLFAQLKTRPVLWLGLPLSSALVAVQLWIFMWAPINGRGLAVSLGYFMMPLVLVLVGRFLYQERPTRLQWLAVACAVLGVANELWHAGGVSWETLVVALGYPLYFVWRRWLGNDTLGGLWCDMLLMLPVAAWFVCATGAPLAVFGERPLLYLLVLGLGMISALALACYILASRRLPFSLFGLLGYVEPVLLVVVSLALGETISGEEWPTYIAIWTAVALLVLEGVRKMLAFRRYPFRQGASHQAPAQTTRS</sequence>
<comment type="subcellular location">
    <subcellularLocation>
        <location evidence="1">Cell membrane</location>
        <topology evidence="1">Multi-pass membrane protein</topology>
    </subcellularLocation>
</comment>
<dbReference type="AlphaFoldDB" id="A0A233RFY4"/>
<evidence type="ECO:0000256" key="1">
    <source>
        <dbReference type="ARBA" id="ARBA00004651"/>
    </source>
</evidence>
<dbReference type="InterPro" id="IPR004626">
    <property type="entry name" value="RarD"/>
</dbReference>
<keyword evidence="7 8" id="KW-0472">Membrane</keyword>
<comment type="similarity">
    <text evidence="2">Belongs to the EamA transporter family.</text>
</comment>
<evidence type="ECO:0000256" key="5">
    <source>
        <dbReference type="ARBA" id="ARBA00022692"/>
    </source>
</evidence>
<keyword evidence="3" id="KW-0813">Transport</keyword>
<evidence type="ECO:0000256" key="2">
    <source>
        <dbReference type="ARBA" id="ARBA00007362"/>
    </source>
</evidence>
<evidence type="ECO:0000256" key="8">
    <source>
        <dbReference type="SAM" id="Phobius"/>
    </source>
</evidence>
<reference evidence="9 10" key="1">
    <citation type="submission" date="2017-08" db="EMBL/GenBank/DDBJ databases">
        <title>A Genome Sequence of Oceanimonas doudoroffii ATCC 27123T.</title>
        <authorList>
            <person name="Brennan M.A."/>
            <person name="Maclea K.S."/>
            <person name="Mcclelland W.D."/>
            <person name="Trachtenberg A.M."/>
        </authorList>
    </citation>
    <scope>NUCLEOTIDE SEQUENCE [LARGE SCALE GENOMIC DNA]</scope>
    <source>
        <strain evidence="9 10">ATCC 27123</strain>
    </source>
</reference>
<comment type="caution">
    <text evidence="9">The sequence shown here is derived from an EMBL/GenBank/DDBJ whole genome shotgun (WGS) entry which is preliminary data.</text>
</comment>
<dbReference type="GO" id="GO:0005886">
    <property type="term" value="C:plasma membrane"/>
    <property type="evidence" value="ECO:0007669"/>
    <property type="project" value="UniProtKB-SubCell"/>
</dbReference>
<dbReference type="NCBIfam" id="TIGR00688">
    <property type="entry name" value="rarD"/>
    <property type="match status" value="1"/>
</dbReference>
<evidence type="ECO:0000256" key="7">
    <source>
        <dbReference type="ARBA" id="ARBA00023136"/>
    </source>
</evidence>
<dbReference type="Proteomes" id="UP000242757">
    <property type="component" value="Unassembled WGS sequence"/>
</dbReference>
<keyword evidence="6 8" id="KW-1133">Transmembrane helix</keyword>
<gene>
    <name evidence="9" type="primary">rarD</name>
    <name evidence="9" type="ORF">B6S08_01860</name>
</gene>
<dbReference type="RefSeq" id="WP_094199082.1">
    <property type="nucleotide sequence ID" value="NZ_NBIM01000001.1"/>
</dbReference>